<comment type="caution">
    <text evidence="1">The sequence shown here is derived from an EMBL/GenBank/DDBJ whole genome shotgun (WGS) entry which is preliminary data.</text>
</comment>
<dbReference type="AlphaFoldDB" id="A0A397G720"/>
<gene>
    <name evidence="1" type="ORF">Glove_680g58</name>
</gene>
<accession>A0A397G720</accession>
<reference evidence="1 2" key="1">
    <citation type="submission" date="2018-08" db="EMBL/GenBank/DDBJ databases">
        <title>Genome and evolution of the arbuscular mycorrhizal fungus Diversispora epigaea (formerly Glomus versiforme) and its bacterial endosymbionts.</title>
        <authorList>
            <person name="Sun X."/>
            <person name="Fei Z."/>
            <person name="Harrison M."/>
        </authorList>
    </citation>
    <scope>NUCLEOTIDE SEQUENCE [LARGE SCALE GENOMIC DNA]</scope>
    <source>
        <strain evidence="1 2">IT104</strain>
    </source>
</reference>
<keyword evidence="2" id="KW-1185">Reference proteome</keyword>
<sequence>MHFASLQESALLKRDDLQLEESKIWEYITKWGNFSKSYLPINFEELTKENFFDFENYSKIMIRYLHISGDDILKKVQKNHYFMNTQQKFPLGYLYEFQQKLKNDNIQNSILVKKTSLEKSEHFQLSFQSQ</sequence>
<dbReference type="Proteomes" id="UP000266861">
    <property type="component" value="Unassembled WGS sequence"/>
</dbReference>
<protein>
    <submittedName>
        <fullName evidence="1">Uncharacterized protein</fullName>
    </submittedName>
</protein>
<evidence type="ECO:0000313" key="1">
    <source>
        <dbReference type="EMBL" id="RHZ45408.1"/>
    </source>
</evidence>
<name>A0A397G720_9GLOM</name>
<dbReference type="OrthoDB" id="191037at2759"/>
<dbReference type="EMBL" id="PQFF01000549">
    <property type="protein sequence ID" value="RHZ45408.1"/>
    <property type="molecule type" value="Genomic_DNA"/>
</dbReference>
<evidence type="ECO:0000313" key="2">
    <source>
        <dbReference type="Proteomes" id="UP000266861"/>
    </source>
</evidence>
<proteinExistence type="predicted"/>
<organism evidence="1 2">
    <name type="scientific">Diversispora epigaea</name>
    <dbReference type="NCBI Taxonomy" id="1348612"/>
    <lineage>
        <taxon>Eukaryota</taxon>
        <taxon>Fungi</taxon>
        <taxon>Fungi incertae sedis</taxon>
        <taxon>Mucoromycota</taxon>
        <taxon>Glomeromycotina</taxon>
        <taxon>Glomeromycetes</taxon>
        <taxon>Diversisporales</taxon>
        <taxon>Diversisporaceae</taxon>
        <taxon>Diversispora</taxon>
    </lineage>
</organism>